<proteinExistence type="predicted"/>
<sequence length="365" mass="40812">MEGWGFNPFSSFSSFLPPMPPSSSSSELSPLSDASEFSQGAPRPSAKSDFYDPYYLSRNPPREQEYHPQNVTISYQQPSGVKSVNRSSAIHAHSANQTNPYLHHEAHGVRIEDPSLRGMEPPPTHMRSARQKNRSVHARTHVQTTSLQQVSHSRPSSLVLSYLGDLLHIYSHTLVRLSCITHLHSSFNPNTEPPVPVESQYTQSASTASKRRASDATYPKVEDSDPPKPLYAKQKRYRAQKARLTQELRAELQDFGSLTKTREAKAPELMDAAAKTLRKNRAFYDDVRQIVAEGSGPVAEFLRDAIPAFRSGFDEDENIGSDEGPVASTSQIPRHQDDIEMISTDEQDADYVPPRRMKREPDAAD</sequence>
<feature type="region of interest" description="Disordered" evidence="1">
    <location>
        <begin position="115"/>
        <end position="135"/>
    </location>
</feature>
<dbReference type="Proteomes" id="UP000076798">
    <property type="component" value="Unassembled WGS sequence"/>
</dbReference>
<feature type="compositionally biased region" description="Polar residues" evidence="1">
    <location>
        <begin position="199"/>
        <end position="208"/>
    </location>
</feature>
<feature type="region of interest" description="Disordered" evidence="1">
    <location>
        <begin position="312"/>
        <end position="365"/>
    </location>
</feature>
<reference evidence="2 3" key="1">
    <citation type="journal article" date="2016" name="Mol. Biol. Evol.">
        <title>Comparative Genomics of Early-Diverging Mushroom-Forming Fungi Provides Insights into the Origins of Lignocellulose Decay Capabilities.</title>
        <authorList>
            <person name="Nagy L.G."/>
            <person name="Riley R."/>
            <person name="Tritt A."/>
            <person name="Adam C."/>
            <person name="Daum C."/>
            <person name="Floudas D."/>
            <person name="Sun H."/>
            <person name="Yadav J.S."/>
            <person name="Pangilinan J."/>
            <person name="Larsson K.H."/>
            <person name="Matsuura K."/>
            <person name="Barry K."/>
            <person name="Labutti K."/>
            <person name="Kuo R."/>
            <person name="Ohm R.A."/>
            <person name="Bhattacharya S.S."/>
            <person name="Shirouzu T."/>
            <person name="Yoshinaga Y."/>
            <person name="Martin F.M."/>
            <person name="Grigoriev I.V."/>
            <person name="Hibbett D.S."/>
        </authorList>
    </citation>
    <scope>NUCLEOTIDE SEQUENCE [LARGE SCALE GENOMIC DNA]</scope>
    <source>
        <strain evidence="2 3">HHB10207 ss-3</strain>
    </source>
</reference>
<evidence type="ECO:0000256" key="1">
    <source>
        <dbReference type="SAM" id="MobiDB-lite"/>
    </source>
</evidence>
<keyword evidence="3" id="KW-1185">Reference proteome</keyword>
<protein>
    <submittedName>
        <fullName evidence="2">Uncharacterized protein</fullName>
    </submittedName>
</protein>
<name>A0A166GJP2_9AGAM</name>
<evidence type="ECO:0000313" key="3">
    <source>
        <dbReference type="Proteomes" id="UP000076798"/>
    </source>
</evidence>
<feature type="region of interest" description="Disordered" evidence="1">
    <location>
        <begin position="189"/>
        <end position="232"/>
    </location>
</feature>
<feature type="compositionally biased region" description="Acidic residues" evidence="1">
    <location>
        <begin position="339"/>
        <end position="349"/>
    </location>
</feature>
<feature type="region of interest" description="Disordered" evidence="1">
    <location>
        <begin position="1"/>
        <end position="65"/>
    </location>
</feature>
<feature type="compositionally biased region" description="Low complexity" evidence="1">
    <location>
        <begin position="8"/>
        <end position="32"/>
    </location>
</feature>
<dbReference type="AlphaFoldDB" id="A0A166GJP2"/>
<dbReference type="EMBL" id="KV428019">
    <property type="protein sequence ID" value="KZT41739.1"/>
    <property type="molecule type" value="Genomic_DNA"/>
</dbReference>
<accession>A0A166GJP2</accession>
<organism evidence="2 3">
    <name type="scientific">Sistotremastrum suecicum HHB10207 ss-3</name>
    <dbReference type="NCBI Taxonomy" id="1314776"/>
    <lineage>
        <taxon>Eukaryota</taxon>
        <taxon>Fungi</taxon>
        <taxon>Dikarya</taxon>
        <taxon>Basidiomycota</taxon>
        <taxon>Agaricomycotina</taxon>
        <taxon>Agaricomycetes</taxon>
        <taxon>Sistotremastrales</taxon>
        <taxon>Sistotremastraceae</taxon>
        <taxon>Sistotremastrum</taxon>
    </lineage>
</organism>
<gene>
    <name evidence="2" type="ORF">SISSUDRAFT_240265</name>
</gene>
<evidence type="ECO:0000313" key="2">
    <source>
        <dbReference type="EMBL" id="KZT41739.1"/>
    </source>
</evidence>